<protein>
    <submittedName>
        <fullName evidence="2">Uncharacterized protein</fullName>
    </submittedName>
</protein>
<evidence type="ECO:0000256" key="1">
    <source>
        <dbReference type="SAM" id="MobiDB-lite"/>
    </source>
</evidence>
<accession>A0A7R9CTL2</accession>
<feature type="compositionally biased region" description="Acidic residues" evidence="1">
    <location>
        <begin position="111"/>
        <end position="132"/>
    </location>
</feature>
<organism evidence="2">
    <name type="scientific">Timema cristinae</name>
    <name type="common">Walking stick</name>
    <dbReference type="NCBI Taxonomy" id="61476"/>
    <lineage>
        <taxon>Eukaryota</taxon>
        <taxon>Metazoa</taxon>
        <taxon>Ecdysozoa</taxon>
        <taxon>Arthropoda</taxon>
        <taxon>Hexapoda</taxon>
        <taxon>Insecta</taxon>
        <taxon>Pterygota</taxon>
        <taxon>Neoptera</taxon>
        <taxon>Polyneoptera</taxon>
        <taxon>Phasmatodea</taxon>
        <taxon>Timematodea</taxon>
        <taxon>Timematoidea</taxon>
        <taxon>Timematidae</taxon>
        <taxon>Timema</taxon>
    </lineage>
</organism>
<name>A0A7R9CTL2_TIMCR</name>
<gene>
    <name evidence="2" type="ORF">TCEB3V08_LOCUS5917</name>
</gene>
<sequence length="132" mass="15023">MTELAYFDSTANLQFPAYVYWDRANFTTTNPIPRVPDWMGVLIVKSQLTISSVHVLGRAKFNIRLNRLYEDDDTEGEDALSPNLDNIITNNNDSESKVEHWKNPSFTVTDFDMDDEDDDSADYAADSDDCSL</sequence>
<feature type="compositionally biased region" description="Polar residues" evidence="1">
    <location>
        <begin position="83"/>
        <end position="93"/>
    </location>
</feature>
<dbReference type="AlphaFoldDB" id="A0A7R9CTL2"/>
<feature type="region of interest" description="Disordered" evidence="1">
    <location>
        <begin position="73"/>
        <end position="132"/>
    </location>
</feature>
<proteinExistence type="predicted"/>
<dbReference type="EMBL" id="OC318271">
    <property type="protein sequence ID" value="CAD7401244.1"/>
    <property type="molecule type" value="Genomic_DNA"/>
</dbReference>
<evidence type="ECO:0000313" key="2">
    <source>
        <dbReference type="EMBL" id="CAD7401244.1"/>
    </source>
</evidence>
<reference evidence="2" key="1">
    <citation type="submission" date="2020-11" db="EMBL/GenBank/DDBJ databases">
        <authorList>
            <person name="Tran Van P."/>
        </authorList>
    </citation>
    <scope>NUCLEOTIDE SEQUENCE</scope>
</reference>